<evidence type="ECO:0000256" key="12">
    <source>
        <dbReference type="ARBA" id="ARBA00040770"/>
    </source>
</evidence>
<keyword evidence="6" id="KW-0575">Peroxidase</keyword>
<evidence type="ECO:0000256" key="15">
    <source>
        <dbReference type="ARBA" id="ARBA00049091"/>
    </source>
</evidence>
<dbReference type="EC" id="1.11.1.24" evidence="3"/>
<evidence type="ECO:0000259" key="16">
    <source>
        <dbReference type="PROSITE" id="PS51352"/>
    </source>
</evidence>
<reference evidence="18" key="1">
    <citation type="submission" date="2025-08" db="UniProtKB">
        <authorList>
            <consortium name="RefSeq"/>
        </authorList>
    </citation>
    <scope>IDENTIFICATION</scope>
    <source>
        <tissue evidence="18">Blood</tissue>
    </source>
</reference>
<feature type="domain" description="Thioredoxin" evidence="16">
    <location>
        <begin position="6"/>
        <end position="164"/>
    </location>
</feature>
<comment type="subunit">
    <text evidence="14">Homodimer; disulfide-linked, upon oxidation. 5 homodimers assemble to form a ring-like decamer. Interacts with TIPIN.</text>
</comment>
<dbReference type="GeneID" id="103540638"/>
<keyword evidence="9" id="KW-1015">Disulfide bond</keyword>
<evidence type="ECO:0000256" key="7">
    <source>
        <dbReference type="ARBA" id="ARBA00022862"/>
    </source>
</evidence>
<comment type="similarity">
    <text evidence="2">Belongs to the peroxiredoxin family. AhpC/Prx1 subfamily.</text>
</comment>
<dbReference type="Gene3D" id="3.40.30.10">
    <property type="entry name" value="Glutaredoxin"/>
    <property type="match status" value="1"/>
</dbReference>
<dbReference type="PROSITE" id="PS51352">
    <property type="entry name" value="THIOREDOXIN_2"/>
    <property type="match status" value="1"/>
</dbReference>
<dbReference type="InterPro" id="IPR013766">
    <property type="entry name" value="Thioredoxin_domain"/>
</dbReference>
<comment type="subcellular location">
    <subcellularLocation>
        <location evidence="1">Cytoplasm</location>
    </subcellularLocation>
</comment>
<evidence type="ECO:0000256" key="11">
    <source>
        <dbReference type="ARBA" id="ARBA00037127"/>
    </source>
</evidence>
<dbReference type="RefSeq" id="XP_070481378.1">
    <property type="nucleotide sequence ID" value="XM_070625277.1"/>
</dbReference>
<dbReference type="SUPFAM" id="SSF52833">
    <property type="entry name" value="Thioredoxin-like"/>
    <property type="match status" value="1"/>
</dbReference>
<dbReference type="InterPro" id="IPR036249">
    <property type="entry name" value="Thioredoxin-like_sf"/>
</dbReference>
<dbReference type="InterPro" id="IPR050217">
    <property type="entry name" value="Peroxiredoxin"/>
</dbReference>
<name>A0ABM4PW15_EQUPR</name>
<evidence type="ECO:0000256" key="13">
    <source>
        <dbReference type="ARBA" id="ARBA00042159"/>
    </source>
</evidence>
<evidence type="ECO:0000256" key="4">
    <source>
        <dbReference type="ARBA" id="ARBA00022490"/>
    </source>
</evidence>
<organism evidence="17 18">
    <name type="scientific">Equus przewalskii</name>
    <name type="common">Przewalski's horse</name>
    <name type="synonym">Equus caballus przewalskii</name>
    <dbReference type="NCBI Taxonomy" id="9798"/>
    <lineage>
        <taxon>Eukaryota</taxon>
        <taxon>Metazoa</taxon>
        <taxon>Chordata</taxon>
        <taxon>Craniata</taxon>
        <taxon>Vertebrata</taxon>
        <taxon>Euteleostomi</taxon>
        <taxon>Mammalia</taxon>
        <taxon>Eutheria</taxon>
        <taxon>Laurasiatheria</taxon>
        <taxon>Perissodactyla</taxon>
        <taxon>Equidae</taxon>
        <taxon>Equus</taxon>
    </lineage>
</organism>
<sequence length="244" mass="26645">MACGNAHIGKPAPDFHATAVVEGAFREVKLSDYRGKYVVLFFYPLDFTFVCPTEIIAFSEHAEDFRKLGCEVLGVSVDSQFTHLAWINTPRKEGGLGPLNIPLLADVTRSLSHDYGVLKEDEGIAYRGLFIIDGKGVLRQITVNDLPVGRSVDEALRLVQAFQYTDEHGEGSPLPVWPSLLPRLDYGAPASQVHPCVFPQSVPLAGSQAVTRSSPTWTTARNISPNITRLAVGWQAWALGPSLC</sequence>
<proteinExistence type="inferred from homology"/>
<dbReference type="CDD" id="cd03015">
    <property type="entry name" value="PRX_Typ2cys"/>
    <property type="match status" value="1"/>
</dbReference>
<gene>
    <name evidence="18" type="primary">PRDX2</name>
</gene>
<evidence type="ECO:0000256" key="8">
    <source>
        <dbReference type="ARBA" id="ARBA00023002"/>
    </source>
</evidence>
<evidence type="ECO:0000256" key="14">
    <source>
        <dbReference type="ARBA" id="ARBA00046993"/>
    </source>
</evidence>
<evidence type="ECO:0000256" key="10">
    <source>
        <dbReference type="ARBA" id="ARBA00023284"/>
    </source>
</evidence>
<comment type="function">
    <text evidence="11">Thiol-specific peroxidase that catalyzes the reduction of hydrogen peroxide and organic hydroperoxides to water and alcohols, respectively. Plays a role in cell protection against oxidative stress by detoxifying peroxides and as sensor of hydrogen peroxide-mediated signaling events. Might participate in the signaling cascades of growth factors and tumor necrosis factor-alpha by regulating the intracellular concentrations of H(2)O(2).</text>
</comment>
<evidence type="ECO:0000256" key="1">
    <source>
        <dbReference type="ARBA" id="ARBA00004496"/>
    </source>
</evidence>
<keyword evidence="4" id="KW-0963">Cytoplasm</keyword>
<keyword evidence="5" id="KW-0597">Phosphoprotein</keyword>
<keyword evidence="7" id="KW-0049">Antioxidant</keyword>
<evidence type="ECO:0000256" key="9">
    <source>
        <dbReference type="ARBA" id="ARBA00023157"/>
    </source>
</evidence>
<dbReference type="PANTHER" id="PTHR10681">
    <property type="entry name" value="THIOREDOXIN PEROXIDASE"/>
    <property type="match status" value="1"/>
</dbReference>
<evidence type="ECO:0000256" key="6">
    <source>
        <dbReference type="ARBA" id="ARBA00022559"/>
    </source>
</evidence>
<dbReference type="PANTHER" id="PTHR10681:SF161">
    <property type="entry name" value="PEROXIREDOXIN-2"/>
    <property type="match status" value="1"/>
</dbReference>
<accession>A0ABM4PW15</accession>
<evidence type="ECO:0000313" key="17">
    <source>
        <dbReference type="Proteomes" id="UP001652662"/>
    </source>
</evidence>
<keyword evidence="10" id="KW-0676">Redox-active center</keyword>
<evidence type="ECO:0000256" key="2">
    <source>
        <dbReference type="ARBA" id="ARBA00009796"/>
    </source>
</evidence>
<evidence type="ECO:0000313" key="18">
    <source>
        <dbReference type="RefSeq" id="XP_070481378.1"/>
    </source>
</evidence>
<dbReference type="InterPro" id="IPR000866">
    <property type="entry name" value="AhpC/TSA"/>
</dbReference>
<keyword evidence="17" id="KW-1185">Reference proteome</keyword>
<dbReference type="Pfam" id="PF00578">
    <property type="entry name" value="AhpC-TSA"/>
    <property type="match status" value="1"/>
</dbReference>
<comment type="catalytic activity">
    <reaction evidence="15">
        <text>a hydroperoxide + [thioredoxin]-dithiol = an alcohol + [thioredoxin]-disulfide + H2O</text>
        <dbReference type="Rhea" id="RHEA:62620"/>
        <dbReference type="Rhea" id="RHEA-COMP:10698"/>
        <dbReference type="Rhea" id="RHEA-COMP:10700"/>
        <dbReference type="ChEBI" id="CHEBI:15377"/>
        <dbReference type="ChEBI" id="CHEBI:29950"/>
        <dbReference type="ChEBI" id="CHEBI:30879"/>
        <dbReference type="ChEBI" id="CHEBI:35924"/>
        <dbReference type="ChEBI" id="CHEBI:50058"/>
        <dbReference type="EC" id="1.11.1.24"/>
    </reaction>
</comment>
<evidence type="ECO:0000256" key="3">
    <source>
        <dbReference type="ARBA" id="ARBA00013017"/>
    </source>
</evidence>
<keyword evidence="8" id="KW-0560">Oxidoreductase</keyword>
<protein>
    <recommendedName>
        <fullName evidence="12">Peroxiredoxin-2</fullName>
        <ecNumber evidence="3">1.11.1.24</ecNumber>
    </recommendedName>
    <alternativeName>
        <fullName evidence="13">Thioredoxin-dependent peroxiredoxin 2</fullName>
    </alternativeName>
</protein>
<dbReference type="Proteomes" id="UP001652662">
    <property type="component" value="Chromosome 6"/>
</dbReference>
<evidence type="ECO:0000256" key="5">
    <source>
        <dbReference type="ARBA" id="ARBA00022553"/>
    </source>
</evidence>